<feature type="coiled-coil region" evidence="1">
    <location>
        <begin position="6"/>
        <end position="47"/>
    </location>
</feature>
<comment type="caution">
    <text evidence="2">The sequence shown here is derived from an EMBL/GenBank/DDBJ whole genome shotgun (WGS) entry which is preliminary data.</text>
</comment>
<dbReference type="Proteomes" id="UP001208682">
    <property type="component" value="Unassembled WGS sequence"/>
</dbReference>
<protein>
    <submittedName>
        <fullName evidence="2">DUF3847 domain-containing protein</fullName>
    </submittedName>
</protein>
<gene>
    <name evidence="2" type="ORF">OJ589_08315</name>
</gene>
<dbReference type="RefSeq" id="WP_204964912.1">
    <property type="nucleotide sequence ID" value="NZ_JAPAHT010000004.1"/>
</dbReference>
<keyword evidence="1" id="KW-0175">Coiled coil</keyword>
<dbReference type="AlphaFoldDB" id="A0ABD4U5T4"/>
<name>A0ABD4U5T4_STRAP</name>
<dbReference type="EMBL" id="JAPAIP010000027">
    <property type="protein sequence ID" value="MCW1077146.1"/>
    <property type="molecule type" value="Genomic_DNA"/>
</dbReference>
<evidence type="ECO:0000256" key="1">
    <source>
        <dbReference type="SAM" id="Coils"/>
    </source>
</evidence>
<dbReference type="Pfam" id="PF12958">
    <property type="entry name" value="DUF3847"/>
    <property type="match status" value="1"/>
</dbReference>
<evidence type="ECO:0000313" key="3">
    <source>
        <dbReference type="Proteomes" id="UP001208682"/>
    </source>
</evidence>
<accession>A0ABD4U5T4</accession>
<evidence type="ECO:0000313" key="2">
    <source>
        <dbReference type="EMBL" id="MCW1077146.1"/>
    </source>
</evidence>
<dbReference type="InterPro" id="IPR024215">
    <property type="entry name" value="DUF3847"/>
</dbReference>
<sequence length="105" mass="12427">MMTSKRLSIEEQIEKKEESIKQLQNQKRQLKKKLNEQERKARNKRLIEKGAVLESIFEESIGLTKDEFYKLMKSLNGEEIRLNIMGILEERIDDSVEKSSKEEIT</sequence>
<organism evidence="2 3">
    <name type="scientific">Streptococcus anginosus</name>
    <dbReference type="NCBI Taxonomy" id="1328"/>
    <lineage>
        <taxon>Bacteria</taxon>
        <taxon>Bacillati</taxon>
        <taxon>Bacillota</taxon>
        <taxon>Bacilli</taxon>
        <taxon>Lactobacillales</taxon>
        <taxon>Streptococcaceae</taxon>
        <taxon>Streptococcus</taxon>
        <taxon>Streptococcus anginosus group</taxon>
    </lineage>
</organism>
<reference evidence="2 3" key="1">
    <citation type="submission" date="2022-10" db="EMBL/GenBank/DDBJ databases">
        <title>Comparative genomic study of S. anginosus.</title>
        <authorList>
            <person name="Prasad A."/>
            <person name="Ene A."/>
            <person name="Jablonska S."/>
            <person name="Du J."/>
            <person name="Wolfe A.J."/>
            <person name="Putonti C."/>
        </authorList>
    </citation>
    <scope>NUCLEOTIDE SEQUENCE [LARGE SCALE GENOMIC DNA]</scope>
    <source>
        <strain evidence="2 3">UMB1339</strain>
    </source>
</reference>
<proteinExistence type="predicted"/>